<evidence type="ECO:0000256" key="1">
    <source>
        <dbReference type="SAM" id="Phobius"/>
    </source>
</evidence>
<proteinExistence type="predicted"/>
<dbReference type="InParanoid" id="A0A0R0J888"/>
<organism evidence="2">
    <name type="scientific">Glycine max</name>
    <name type="common">Soybean</name>
    <name type="synonym">Glycine hispida</name>
    <dbReference type="NCBI Taxonomy" id="3847"/>
    <lineage>
        <taxon>Eukaryota</taxon>
        <taxon>Viridiplantae</taxon>
        <taxon>Streptophyta</taxon>
        <taxon>Embryophyta</taxon>
        <taxon>Tracheophyta</taxon>
        <taxon>Spermatophyta</taxon>
        <taxon>Magnoliopsida</taxon>
        <taxon>eudicotyledons</taxon>
        <taxon>Gunneridae</taxon>
        <taxon>Pentapetalae</taxon>
        <taxon>rosids</taxon>
        <taxon>fabids</taxon>
        <taxon>Fabales</taxon>
        <taxon>Fabaceae</taxon>
        <taxon>Papilionoideae</taxon>
        <taxon>50 kb inversion clade</taxon>
        <taxon>NPAAA clade</taxon>
        <taxon>indigoferoid/millettioid clade</taxon>
        <taxon>Phaseoleae</taxon>
        <taxon>Glycine</taxon>
        <taxon>Glycine subgen. Soja</taxon>
    </lineage>
</organism>
<dbReference type="EMBL" id="CM000840">
    <property type="protein sequence ID" value="KRH48803.1"/>
    <property type="molecule type" value="Genomic_DNA"/>
</dbReference>
<dbReference type="SMR" id="A0A0R0J888"/>
<keyword evidence="1" id="KW-1133">Transmembrane helix</keyword>
<keyword evidence="4" id="KW-1185">Reference proteome</keyword>
<gene>
    <name evidence="2" type="ORF">GLYMA_07G113300</name>
</gene>
<dbReference type="Gramene" id="KRH48803">
    <property type="protein sequence ID" value="KRH48803"/>
    <property type="gene ID" value="GLYMA_07G113300"/>
</dbReference>
<sequence>MEGCMGSHSCYPLVQSIDSFKRLGERFVWKHVLREGNQVVNNLVATLILRSLSLFYVIFVDVTLTIFPRDF</sequence>
<evidence type="ECO:0000313" key="4">
    <source>
        <dbReference type="Proteomes" id="UP000008827"/>
    </source>
</evidence>
<dbReference type="Proteomes" id="UP000008827">
    <property type="component" value="Chromosome 7"/>
</dbReference>
<name>A0A0R0J888_SOYBN</name>
<protein>
    <submittedName>
        <fullName evidence="2 3">Uncharacterized protein</fullName>
    </submittedName>
</protein>
<feature type="transmembrane region" description="Helical" evidence="1">
    <location>
        <begin position="43"/>
        <end position="67"/>
    </location>
</feature>
<reference evidence="2 3" key="1">
    <citation type="journal article" date="2010" name="Nature">
        <title>Genome sequence of the palaeopolyploid soybean.</title>
        <authorList>
            <person name="Schmutz J."/>
            <person name="Cannon S.B."/>
            <person name="Schlueter J."/>
            <person name="Ma J."/>
            <person name="Mitros T."/>
            <person name="Nelson W."/>
            <person name="Hyten D.L."/>
            <person name="Song Q."/>
            <person name="Thelen J.J."/>
            <person name="Cheng J."/>
            <person name="Xu D."/>
            <person name="Hellsten U."/>
            <person name="May G.D."/>
            <person name="Yu Y."/>
            <person name="Sakurai T."/>
            <person name="Umezawa T."/>
            <person name="Bhattacharyya M.K."/>
            <person name="Sandhu D."/>
            <person name="Valliyodan B."/>
            <person name="Lindquist E."/>
            <person name="Peto M."/>
            <person name="Grant D."/>
            <person name="Shu S."/>
            <person name="Goodstein D."/>
            <person name="Barry K."/>
            <person name="Futrell-Griggs M."/>
            <person name="Abernathy B."/>
            <person name="Du J."/>
            <person name="Tian Z."/>
            <person name="Zhu L."/>
            <person name="Gill N."/>
            <person name="Joshi T."/>
            <person name="Libault M."/>
            <person name="Sethuraman A."/>
            <person name="Zhang X.-C."/>
            <person name="Shinozaki K."/>
            <person name="Nguyen H.T."/>
            <person name="Wing R.A."/>
            <person name="Cregan P."/>
            <person name="Specht J."/>
            <person name="Grimwood J."/>
            <person name="Rokhsar D."/>
            <person name="Stacey G."/>
            <person name="Shoemaker R.C."/>
            <person name="Jackson S.A."/>
        </authorList>
    </citation>
    <scope>NUCLEOTIDE SEQUENCE</scope>
    <source>
        <strain evidence="3">cv. Williams 82</strain>
        <tissue evidence="2">Callus</tissue>
    </source>
</reference>
<reference evidence="3" key="2">
    <citation type="submission" date="2018-02" db="UniProtKB">
        <authorList>
            <consortium name="EnsemblPlants"/>
        </authorList>
    </citation>
    <scope>IDENTIFICATION</scope>
    <source>
        <strain evidence="3">Williams 82</strain>
    </source>
</reference>
<evidence type="ECO:0000313" key="3">
    <source>
        <dbReference type="EnsemblPlants" id="KRH48803"/>
    </source>
</evidence>
<evidence type="ECO:0000313" key="2">
    <source>
        <dbReference type="EMBL" id="KRH48803.1"/>
    </source>
</evidence>
<reference evidence="2" key="3">
    <citation type="submission" date="2018-07" db="EMBL/GenBank/DDBJ databases">
        <title>WGS assembly of Glycine max.</title>
        <authorList>
            <person name="Schmutz J."/>
            <person name="Cannon S."/>
            <person name="Schlueter J."/>
            <person name="Ma J."/>
            <person name="Mitros T."/>
            <person name="Nelson W."/>
            <person name="Hyten D."/>
            <person name="Song Q."/>
            <person name="Thelen J."/>
            <person name="Cheng J."/>
            <person name="Xu D."/>
            <person name="Hellsten U."/>
            <person name="May G."/>
            <person name="Yu Y."/>
            <person name="Sakurai T."/>
            <person name="Umezawa T."/>
            <person name="Bhattacharyya M."/>
            <person name="Sandhu D."/>
            <person name="Valliyodan B."/>
            <person name="Lindquist E."/>
            <person name="Peto M."/>
            <person name="Grant D."/>
            <person name="Shu S."/>
            <person name="Goodstein D."/>
            <person name="Barry K."/>
            <person name="Futrell-Griggs M."/>
            <person name="Abernathy B."/>
            <person name="Du J."/>
            <person name="Tian Z."/>
            <person name="Zhu L."/>
            <person name="Gill N."/>
            <person name="Joshi T."/>
            <person name="Libault M."/>
            <person name="Sethuraman A."/>
            <person name="Zhang X."/>
            <person name="Shinozaki K."/>
            <person name="Nguyen H."/>
            <person name="Wing R."/>
            <person name="Cregan P."/>
            <person name="Specht J."/>
            <person name="Grimwood J."/>
            <person name="Rokhsar D."/>
            <person name="Stacey G."/>
            <person name="Shoemaker R."/>
            <person name="Jackson S."/>
        </authorList>
    </citation>
    <scope>NUCLEOTIDE SEQUENCE</scope>
    <source>
        <tissue evidence="2">Callus</tissue>
    </source>
</reference>
<accession>A0A0R0J888</accession>
<keyword evidence="1" id="KW-0472">Membrane</keyword>
<dbReference type="EnsemblPlants" id="KRH48803">
    <property type="protein sequence ID" value="KRH48803"/>
    <property type="gene ID" value="GLYMA_07G113300"/>
</dbReference>
<keyword evidence="1" id="KW-0812">Transmembrane</keyword>
<dbReference type="AlphaFoldDB" id="A0A0R0J888"/>